<name>F5J291_9BACT</name>
<dbReference type="Gene3D" id="3.30.360.10">
    <property type="entry name" value="Dihydrodipicolinate Reductase, domain 2"/>
    <property type="match status" value="1"/>
</dbReference>
<proteinExistence type="predicted"/>
<accession>F5J291</accession>
<dbReference type="PANTHER" id="PTHR43818">
    <property type="entry name" value="BCDNA.GH03377"/>
    <property type="match status" value="1"/>
</dbReference>
<protein>
    <submittedName>
        <fullName evidence="4">Uncharacterized protein</fullName>
    </submittedName>
</protein>
<dbReference type="Gene3D" id="3.40.50.720">
    <property type="entry name" value="NAD(P)-binding Rossmann-like Domain"/>
    <property type="match status" value="1"/>
</dbReference>
<dbReference type="PANTHER" id="PTHR43818:SF11">
    <property type="entry name" value="BCDNA.GH03377"/>
    <property type="match status" value="1"/>
</dbReference>
<dbReference type="InterPro" id="IPR036291">
    <property type="entry name" value="NAD(P)-bd_dom_sf"/>
</dbReference>
<reference evidence="4 5" key="1">
    <citation type="submission" date="2011-04" db="EMBL/GenBank/DDBJ databases">
        <title>The Genome Sequence of Dysgonomonas gadei ATCC BAA-286.</title>
        <authorList>
            <consortium name="The Broad Institute Genome Sequencing Platform"/>
            <person name="Earl A."/>
            <person name="Ward D."/>
            <person name="Feldgarden M."/>
            <person name="Gevers D."/>
            <person name="Pudlo N."/>
            <person name="Martens E."/>
            <person name="Allen-Vercoe E."/>
            <person name="Young S.K."/>
            <person name="Zeng Q."/>
            <person name="Gargeya S."/>
            <person name="Fitzgerald M."/>
            <person name="Haas B."/>
            <person name="Abouelleil A."/>
            <person name="Alvarado L."/>
            <person name="Arachchi H.M."/>
            <person name="Berlin A."/>
            <person name="Brown A."/>
            <person name="Chapman S.B."/>
            <person name="Chen Z."/>
            <person name="Dunbar C."/>
            <person name="Freedman E."/>
            <person name="Gearin G."/>
            <person name="Gellesch M."/>
            <person name="Goldberg J."/>
            <person name="Griggs A."/>
            <person name="Gujja S."/>
            <person name="Heiman D."/>
            <person name="Howarth C."/>
            <person name="Larson L."/>
            <person name="Lui A."/>
            <person name="MacDonald P.J.P."/>
            <person name="Mehta T."/>
            <person name="Montmayeur A."/>
            <person name="Murphy C."/>
            <person name="Neiman D."/>
            <person name="Pearson M."/>
            <person name="Priest M."/>
            <person name="Roberts A."/>
            <person name="Saif S."/>
            <person name="Shea T."/>
            <person name="Shenoy N."/>
            <person name="Sisk P."/>
            <person name="Stolte C."/>
            <person name="Sykes S."/>
            <person name="Yandava C."/>
            <person name="Wortman J."/>
            <person name="Nusbaum C."/>
            <person name="Birren B."/>
        </authorList>
    </citation>
    <scope>NUCLEOTIDE SEQUENCE [LARGE SCALE GENOMIC DNA]</scope>
    <source>
        <strain evidence="4 5">ATCC BAA-286</strain>
    </source>
</reference>
<dbReference type="Pfam" id="PF01408">
    <property type="entry name" value="GFO_IDH_MocA"/>
    <property type="match status" value="1"/>
</dbReference>
<feature type="domain" description="Gfo/Idh/MocA-like oxidoreductase N-terminal" evidence="2">
    <location>
        <begin position="4"/>
        <end position="120"/>
    </location>
</feature>
<dbReference type="InterPro" id="IPR050463">
    <property type="entry name" value="Gfo/Idh/MocA_oxidrdct_glycsds"/>
</dbReference>
<dbReference type="EMBL" id="ADLV01000039">
    <property type="protein sequence ID" value="EGK00211.1"/>
    <property type="molecule type" value="Genomic_DNA"/>
</dbReference>
<dbReference type="Proteomes" id="UP000004913">
    <property type="component" value="Unassembled WGS sequence"/>
</dbReference>
<dbReference type="Pfam" id="PF22685">
    <property type="entry name" value="Gal80p_C-like"/>
    <property type="match status" value="1"/>
</dbReference>
<keyword evidence="5" id="KW-1185">Reference proteome</keyword>
<dbReference type="AlphaFoldDB" id="F5J291"/>
<dbReference type="GO" id="GO:0016491">
    <property type="term" value="F:oxidoreductase activity"/>
    <property type="evidence" value="ECO:0007669"/>
    <property type="project" value="UniProtKB-KW"/>
</dbReference>
<comment type="caution">
    <text evidence="4">The sequence shown here is derived from an EMBL/GenBank/DDBJ whole genome shotgun (WGS) entry which is preliminary data.</text>
</comment>
<evidence type="ECO:0000259" key="2">
    <source>
        <dbReference type="Pfam" id="PF01408"/>
    </source>
</evidence>
<dbReference type="HOGENOM" id="CLU_023194_25_0_10"/>
<keyword evidence="1" id="KW-0560">Oxidoreductase</keyword>
<evidence type="ECO:0000256" key="1">
    <source>
        <dbReference type="ARBA" id="ARBA00023002"/>
    </source>
</evidence>
<evidence type="ECO:0000259" key="3">
    <source>
        <dbReference type="Pfam" id="PF22685"/>
    </source>
</evidence>
<dbReference type="InterPro" id="IPR055080">
    <property type="entry name" value="Gal80p-like_C"/>
</dbReference>
<dbReference type="SUPFAM" id="SSF51735">
    <property type="entry name" value="NAD(P)-binding Rossmann-fold domains"/>
    <property type="match status" value="1"/>
</dbReference>
<organism evidence="4 5">
    <name type="scientific">Dysgonomonas gadei ATCC BAA-286</name>
    <dbReference type="NCBI Taxonomy" id="742766"/>
    <lineage>
        <taxon>Bacteria</taxon>
        <taxon>Pseudomonadati</taxon>
        <taxon>Bacteroidota</taxon>
        <taxon>Bacteroidia</taxon>
        <taxon>Bacteroidales</taxon>
        <taxon>Dysgonomonadaceae</taxon>
        <taxon>Dysgonomonas</taxon>
    </lineage>
</organism>
<dbReference type="STRING" id="742766.HMPREF9455_03350"/>
<dbReference type="RefSeq" id="WP_006800883.1">
    <property type="nucleotide sequence ID" value="NZ_GL891988.1"/>
</dbReference>
<evidence type="ECO:0000313" key="5">
    <source>
        <dbReference type="Proteomes" id="UP000004913"/>
    </source>
</evidence>
<gene>
    <name evidence="4" type="ORF">HMPREF9455_03350</name>
</gene>
<dbReference type="SUPFAM" id="SSF55347">
    <property type="entry name" value="Glyceraldehyde-3-phosphate dehydrogenase-like, C-terminal domain"/>
    <property type="match status" value="1"/>
</dbReference>
<evidence type="ECO:0000313" key="4">
    <source>
        <dbReference type="EMBL" id="EGK00211.1"/>
    </source>
</evidence>
<dbReference type="eggNOG" id="COG0673">
    <property type="taxonomic scope" value="Bacteria"/>
</dbReference>
<dbReference type="InterPro" id="IPR000683">
    <property type="entry name" value="Gfo/Idh/MocA-like_OxRdtase_N"/>
</dbReference>
<sequence>MQKIRVGITGVNANKGFASLAHIPAIKSLSQYKLQAISNRSVAVAEEAGKLYNAPLVFDDNKKLIDNPEVDLVSITVRVTEHRKLVELAIDAGKSIYCEWPLGNGLQEAEELLQKARDKEIHGFVGLQSRSVPVFRYIKDIIKKGKLGKIQSTTLLGSGIIYGAQMPQSLLYSTAIENGAGMIYSTFGNAVDVLCHCLGEFRELNATAINRRKTTTVIETGEQVPVTAYDQIAVNGLLTDGTVASIHYRGGTLRDNNFMWEINGSEGYIIVTGDGGNPGTFGVKLKMSLGRDETLSEVEIPEEYRLPQVDVLSIPAANVAYNYERIFQDLQHHTHTAATFYDAVVRQRMIQAIEISAQTGEKQSYQF</sequence>
<dbReference type="GO" id="GO:0000166">
    <property type="term" value="F:nucleotide binding"/>
    <property type="evidence" value="ECO:0007669"/>
    <property type="project" value="InterPro"/>
</dbReference>
<feature type="domain" description="Gal80p-like C-terminal" evidence="3">
    <location>
        <begin position="133"/>
        <end position="273"/>
    </location>
</feature>
<dbReference type="OrthoDB" id="9795543at2"/>